<dbReference type="PANTHER" id="PTHR31544">
    <property type="entry name" value="AIG2-LIKE PROTEIN D"/>
    <property type="match status" value="1"/>
</dbReference>
<proteinExistence type="predicted"/>
<evidence type="ECO:0000313" key="5">
    <source>
        <dbReference type="Proteomes" id="UP001207116"/>
    </source>
</evidence>
<dbReference type="Gene3D" id="3.10.490.10">
    <property type="entry name" value="Gamma-glutamyl cyclotransferase-like"/>
    <property type="match status" value="1"/>
</dbReference>
<evidence type="ECO:0000259" key="3">
    <source>
        <dbReference type="Pfam" id="PF06094"/>
    </source>
</evidence>
<sequence length="106" mass="12052">MESATEHLFVYGTLLESEVRQLVFARELDGKKDMLAGYRIHRNKVSGLYPSVEATGQDEDQVSGEVFVVSNDDLRRADQYEGEAYMRKRVTLASGTEAWVYQEKSV</sequence>
<dbReference type="AlphaFoldDB" id="A0AAE3SMM8"/>
<dbReference type="Pfam" id="PF06094">
    <property type="entry name" value="GGACT"/>
    <property type="match status" value="1"/>
</dbReference>
<reference evidence="4" key="1">
    <citation type="submission" date="2022-11" db="EMBL/GenBank/DDBJ databases">
        <title>The characterization of three novel Bacteroidetes species and genomic analysis of their roles in tidal elemental geochemical cycles.</title>
        <authorList>
            <person name="Ma K.-J."/>
        </authorList>
    </citation>
    <scope>NUCLEOTIDE SEQUENCE</scope>
    <source>
        <strain evidence="4">M415</strain>
    </source>
</reference>
<comment type="caution">
    <text evidence="4">The sequence shown here is derived from an EMBL/GenBank/DDBJ whole genome shotgun (WGS) entry which is preliminary data.</text>
</comment>
<gene>
    <name evidence="4" type="ORF">OO016_04500</name>
</gene>
<evidence type="ECO:0000256" key="1">
    <source>
        <dbReference type="ARBA" id="ARBA00022679"/>
    </source>
</evidence>
<dbReference type="CDD" id="cd06661">
    <property type="entry name" value="GGCT_like"/>
    <property type="match status" value="1"/>
</dbReference>
<feature type="domain" description="Gamma-glutamylcyclotransferase AIG2-like" evidence="3">
    <location>
        <begin position="8"/>
        <end position="102"/>
    </location>
</feature>
<evidence type="ECO:0000313" key="4">
    <source>
        <dbReference type="EMBL" id="MCX2718857.1"/>
    </source>
</evidence>
<evidence type="ECO:0000256" key="2">
    <source>
        <dbReference type="ARBA" id="ARBA00030602"/>
    </source>
</evidence>
<dbReference type="InterPro" id="IPR013024">
    <property type="entry name" value="GGCT-like"/>
</dbReference>
<dbReference type="Proteomes" id="UP001207116">
    <property type="component" value="Unassembled WGS sequence"/>
</dbReference>
<dbReference type="InterPro" id="IPR009288">
    <property type="entry name" value="AIG2-like_dom"/>
</dbReference>
<keyword evidence="5" id="KW-1185">Reference proteome</keyword>
<keyword evidence="1" id="KW-0808">Transferase</keyword>
<name>A0AAE3SMM8_9FLAO</name>
<dbReference type="InterPro" id="IPR036568">
    <property type="entry name" value="GGCT-like_sf"/>
</dbReference>
<protein>
    <recommendedName>
        <fullName evidence="2">Putative gamma-glutamylcyclotransferase</fullName>
    </recommendedName>
</protein>
<dbReference type="InterPro" id="IPR045038">
    <property type="entry name" value="AIG2-like"/>
</dbReference>
<dbReference type="GO" id="GO:0016740">
    <property type="term" value="F:transferase activity"/>
    <property type="evidence" value="ECO:0007669"/>
    <property type="project" value="UniProtKB-KW"/>
</dbReference>
<dbReference type="PANTHER" id="PTHR31544:SF2">
    <property type="entry name" value="AIG2-LIKE PROTEIN D"/>
    <property type="match status" value="1"/>
</dbReference>
<dbReference type="SUPFAM" id="SSF110857">
    <property type="entry name" value="Gamma-glutamyl cyclotransferase-like"/>
    <property type="match status" value="1"/>
</dbReference>
<accession>A0AAE3SMM8</accession>
<organism evidence="4 5">
    <name type="scientific">Lentiprolixibacter aurantiacus</name>
    <dbReference type="NCBI Taxonomy" id="2993939"/>
    <lineage>
        <taxon>Bacteria</taxon>
        <taxon>Pseudomonadati</taxon>
        <taxon>Bacteroidota</taxon>
        <taxon>Flavobacteriia</taxon>
        <taxon>Flavobacteriales</taxon>
        <taxon>Flavobacteriaceae</taxon>
        <taxon>Lentiprolixibacter</taxon>
    </lineage>
</organism>
<dbReference type="EMBL" id="JAPFQP010000001">
    <property type="protein sequence ID" value="MCX2718857.1"/>
    <property type="molecule type" value="Genomic_DNA"/>
</dbReference>